<dbReference type="Gene3D" id="3.30.900.10">
    <property type="entry name" value="HORMA domain"/>
    <property type="match status" value="1"/>
</dbReference>
<evidence type="ECO:0000256" key="2">
    <source>
        <dbReference type="SAM" id="MobiDB-lite"/>
    </source>
</evidence>
<evidence type="ECO:0000256" key="1">
    <source>
        <dbReference type="ARBA" id="ARBA00023006"/>
    </source>
</evidence>
<dbReference type="PANTHER" id="PTHR13430:SF15">
    <property type="entry name" value="AUTOPHAGY-RELATED PROTEIN 13B"/>
    <property type="match status" value="1"/>
</dbReference>
<protein>
    <submittedName>
        <fullName evidence="4">Autophagy-related protein 13b</fullName>
    </submittedName>
</protein>
<keyword evidence="1" id="KW-0072">Autophagy</keyword>
<dbReference type="InterPro" id="IPR018731">
    <property type="entry name" value="Atg13_N"/>
</dbReference>
<feature type="region of interest" description="Disordered" evidence="2">
    <location>
        <begin position="469"/>
        <end position="527"/>
    </location>
</feature>
<reference evidence="4 5" key="1">
    <citation type="journal article" date="2018" name="Sci. Data">
        <title>The draft genome sequence of cork oak.</title>
        <authorList>
            <person name="Ramos A.M."/>
            <person name="Usie A."/>
            <person name="Barbosa P."/>
            <person name="Barros P.M."/>
            <person name="Capote T."/>
            <person name="Chaves I."/>
            <person name="Simoes F."/>
            <person name="Abreu I."/>
            <person name="Carrasquinho I."/>
            <person name="Faro C."/>
            <person name="Guimaraes J.B."/>
            <person name="Mendonca D."/>
            <person name="Nobrega F."/>
            <person name="Rodrigues L."/>
            <person name="Saibo N.J.M."/>
            <person name="Varela M.C."/>
            <person name="Egas C."/>
            <person name="Matos J."/>
            <person name="Miguel C.M."/>
            <person name="Oliveira M.M."/>
            <person name="Ricardo C.P."/>
            <person name="Goncalves S."/>
        </authorList>
    </citation>
    <scope>NUCLEOTIDE SEQUENCE [LARGE SCALE GENOMIC DNA]</scope>
    <source>
        <strain evidence="5">cv. HL8</strain>
    </source>
</reference>
<comment type="caution">
    <text evidence="4">The sequence shown here is derived from an EMBL/GenBank/DDBJ whole genome shotgun (WGS) entry which is preliminary data.</text>
</comment>
<feature type="region of interest" description="Disordered" evidence="2">
    <location>
        <begin position="51"/>
        <end position="76"/>
    </location>
</feature>
<dbReference type="Gramene" id="rna-CFP56_28184">
    <property type="protein sequence ID" value="cds-POE49789.1"/>
    <property type="gene ID" value="gene-CFP56_28184"/>
</dbReference>
<dbReference type="EMBL" id="PKMF04000656">
    <property type="protein sequence ID" value="KAK7822720.1"/>
    <property type="molecule type" value="Genomic_DNA"/>
</dbReference>
<keyword evidence="5" id="KW-1185">Reference proteome</keyword>
<dbReference type="Proteomes" id="UP000237347">
    <property type="component" value="Unassembled WGS sequence"/>
</dbReference>
<feature type="compositionally biased region" description="Low complexity" evidence="2">
    <location>
        <begin position="51"/>
        <end position="73"/>
    </location>
</feature>
<dbReference type="AlphaFoldDB" id="A0AAW0J7D7"/>
<sequence>MPPSRGNHSHSDAARMEQIITEFYTKSLHIILESRTPYVSSRNFSGEQIMSMSLSSPSSSSSSASASASASSSVRPRPRDKWFNLALRGYPGALENLDLWHHSNPEPMVVDVVLVQRPLDWDPMPNFSPTREEIVIERWVLQYDHSRKVKDNHSSGSSSRRSSNITLHTLYKKSMLLLRSLYLTVRLLPAYKVFRELNSSAQLRTFSLAYHVSSVIEPFPRSAEAEMQCFGFTPIDTSAGRLCLSVLYRSSVLDLSSEPTPLTPQVIPDYVGSPLAEPLKRFPSLPVAGLGNHGSPSSLPLPLPFSRRHSWGFDLYRASSPSVSFSPSPTHSESNVSISNPASRRFPPATLPPHPPGTSIAHKNTTSFDEYCPSPTFSPSPSPSPPIYIPGTHLSHGLLRSESAPVNIPTTRLSSLPALSNKQYLPPSPPIKSTRSGALRTDKFTGPTQTGAAVEQLFSLGKDDNRKYFGPKISSNDSPQISFSRSSSRSLPDDFDDPEFDCPFDVDDDDMTDPGSRPGSFDQRGHISQDAAVGDLVRMLKKAPPLCPEFSNSVNVPQASGSEIWSSSIQEPCPTAQNAVSASVTSSGLVRLKTTADALEELQGYREMKKVLLKQGSKSYT</sequence>
<dbReference type="GO" id="GO:0005829">
    <property type="term" value="C:cytosol"/>
    <property type="evidence" value="ECO:0007669"/>
    <property type="project" value="TreeGrafter"/>
</dbReference>
<proteinExistence type="predicted"/>
<dbReference type="InterPro" id="IPR036570">
    <property type="entry name" value="HORMA_dom_sf"/>
</dbReference>
<dbReference type="GO" id="GO:0034727">
    <property type="term" value="P:piecemeal microautophagy of the nucleus"/>
    <property type="evidence" value="ECO:0007669"/>
    <property type="project" value="TreeGrafter"/>
</dbReference>
<feature type="domain" description="Autophagy-related protein 13 N-terminal" evidence="3">
    <location>
        <begin position="20"/>
        <end position="251"/>
    </location>
</feature>
<dbReference type="Pfam" id="PF10033">
    <property type="entry name" value="ATG13"/>
    <property type="match status" value="1"/>
</dbReference>
<feature type="compositionally biased region" description="Acidic residues" evidence="2">
    <location>
        <begin position="493"/>
        <end position="512"/>
    </location>
</feature>
<evidence type="ECO:0000313" key="4">
    <source>
        <dbReference type="EMBL" id="KAK7822720.1"/>
    </source>
</evidence>
<feature type="compositionally biased region" description="Low complexity" evidence="2">
    <location>
        <begin position="323"/>
        <end position="334"/>
    </location>
</feature>
<feature type="region of interest" description="Disordered" evidence="2">
    <location>
        <begin position="323"/>
        <end position="354"/>
    </location>
</feature>
<dbReference type="GO" id="GO:0000423">
    <property type="term" value="P:mitophagy"/>
    <property type="evidence" value="ECO:0007669"/>
    <property type="project" value="TreeGrafter"/>
</dbReference>
<dbReference type="InterPro" id="IPR040182">
    <property type="entry name" value="ATG13"/>
</dbReference>
<dbReference type="PANTHER" id="PTHR13430">
    <property type="match status" value="1"/>
</dbReference>
<gene>
    <name evidence="4" type="primary">ATG13B_0</name>
    <name evidence="4" type="ORF">CFP56_036229</name>
</gene>
<evidence type="ECO:0000313" key="5">
    <source>
        <dbReference type="Proteomes" id="UP000237347"/>
    </source>
</evidence>
<feature type="compositionally biased region" description="Low complexity" evidence="2">
    <location>
        <begin position="477"/>
        <end position="490"/>
    </location>
</feature>
<accession>A0AAW0J7D7</accession>
<dbReference type="GO" id="GO:0000407">
    <property type="term" value="C:phagophore assembly site"/>
    <property type="evidence" value="ECO:0007669"/>
    <property type="project" value="TreeGrafter"/>
</dbReference>
<dbReference type="GO" id="GO:0034497">
    <property type="term" value="P:protein localization to phagophore assembly site"/>
    <property type="evidence" value="ECO:0007669"/>
    <property type="project" value="TreeGrafter"/>
</dbReference>
<dbReference type="GO" id="GO:1990316">
    <property type="term" value="C:Atg1/ULK1 kinase complex"/>
    <property type="evidence" value="ECO:0007669"/>
    <property type="project" value="InterPro"/>
</dbReference>
<evidence type="ECO:0000259" key="3">
    <source>
        <dbReference type="Pfam" id="PF10033"/>
    </source>
</evidence>
<organism evidence="4 5">
    <name type="scientific">Quercus suber</name>
    <name type="common">Cork oak</name>
    <dbReference type="NCBI Taxonomy" id="58331"/>
    <lineage>
        <taxon>Eukaryota</taxon>
        <taxon>Viridiplantae</taxon>
        <taxon>Streptophyta</taxon>
        <taxon>Embryophyta</taxon>
        <taxon>Tracheophyta</taxon>
        <taxon>Spermatophyta</taxon>
        <taxon>Magnoliopsida</taxon>
        <taxon>eudicotyledons</taxon>
        <taxon>Gunneridae</taxon>
        <taxon>Pentapetalae</taxon>
        <taxon>rosids</taxon>
        <taxon>fabids</taxon>
        <taxon>Fagales</taxon>
        <taxon>Fagaceae</taxon>
        <taxon>Quercus</taxon>
    </lineage>
</organism>
<name>A0AAW0J7D7_QUESU</name>